<dbReference type="Pfam" id="PF03914">
    <property type="entry name" value="CBF"/>
    <property type="match status" value="1"/>
</dbReference>
<evidence type="ECO:0000256" key="2">
    <source>
        <dbReference type="SAM" id="MobiDB-lite"/>
    </source>
</evidence>
<feature type="compositionally biased region" description="Low complexity" evidence="2">
    <location>
        <begin position="54"/>
        <end position="74"/>
    </location>
</feature>
<dbReference type="AlphaFoldDB" id="A0AB34JWU9"/>
<keyword evidence="5" id="KW-1185">Reference proteome</keyword>
<feature type="region of interest" description="Disordered" evidence="2">
    <location>
        <begin position="819"/>
        <end position="841"/>
    </location>
</feature>
<feature type="compositionally biased region" description="Acidic residues" evidence="2">
    <location>
        <begin position="744"/>
        <end position="788"/>
    </location>
</feature>
<evidence type="ECO:0000313" key="4">
    <source>
        <dbReference type="EMBL" id="KAL1525562.1"/>
    </source>
</evidence>
<evidence type="ECO:0000259" key="3">
    <source>
        <dbReference type="Pfam" id="PF03914"/>
    </source>
</evidence>
<feature type="domain" description="CCAAT-binding factor" evidence="3">
    <location>
        <begin position="441"/>
        <end position="608"/>
    </location>
</feature>
<dbReference type="InterPro" id="IPR016024">
    <property type="entry name" value="ARM-type_fold"/>
</dbReference>
<feature type="region of interest" description="Disordered" evidence="2">
    <location>
        <begin position="743"/>
        <end position="805"/>
    </location>
</feature>
<dbReference type="PANTHER" id="PTHR12048:SF0">
    <property type="entry name" value="CCAAT_ENHANCER-BINDING PROTEIN ZETA"/>
    <property type="match status" value="1"/>
</dbReference>
<feature type="region of interest" description="Disordered" evidence="2">
    <location>
        <begin position="550"/>
        <end position="580"/>
    </location>
</feature>
<comment type="caution">
    <text evidence="4">The sequence shown here is derived from an EMBL/GenBank/DDBJ whole genome shotgun (WGS) entry which is preliminary data.</text>
</comment>
<accession>A0AB34JWU9</accession>
<feature type="compositionally biased region" description="Low complexity" evidence="2">
    <location>
        <begin position="558"/>
        <end position="570"/>
    </location>
</feature>
<evidence type="ECO:0000313" key="5">
    <source>
        <dbReference type="Proteomes" id="UP001515480"/>
    </source>
</evidence>
<feature type="region of interest" description="Disordered" evidence="2">
    <location>
        <begin position="17"/>
        <end position="95"/>
    </location>
</feature>
<organism evidence="4 5">
    <name type="scientific">Prymnesium parvum</name>
    <name type="common">Toxic golden alga</name>
    <dbReference type="NCBI Taxonomy" id="97485"/>
    <lineage>
        <taxon>Eukaryota</taxon>
        <taxon>Haptista</taxon>
        <taxon>Haptophyta</taxon>
        <taxon>Prymnesiophyceae</taxon>
        <taxon>Prymnesiales</taxon>
        <taxon>Prymnesiaceae</taxon>
        <taxon>Prymnesium</taxon>
    </lineage>
</organism>
<proteinExistence type="inferred from homology"/>
<comment type="similarity">
    <text evidence="1">Belongs to the CBF/MAK21 family.</text>
</comment>
<name>A0AB34JWU9_PRYPA</name>
<dbReference type="EMBL" id="JBGBPQ010000004">
    <property type="protein sequence ID" value="KAL1525562.1"/>
    <property type="molecule type" value="Genomic_DNA"/>
</dbReference>
<protein>
    <recommendedName>
        <fullName evidence="3">CCAAT-binding factor domain-containing protein</fullName>
    </recommendedName>
</protein>
<dbReference type="InterPro" id="IPR005612">
    <property type="entry name" value="CCAAT-binding_factor"/>
</dbReference>
<dbReference type="Proteomes" id="UP001515480">
    <property type="component" value="Unassembled WGS sequence"/>
</dbReference>
<feature type="compositionally biased region" description="Basic and acidic residues" evidence="2">
    <location>
        <begin position="84"/>
        <end position="95"/>
    </location>
</feature>
<dbReference type="SUPFAM" id="SSF48371">
    <property type="entry name" value="ARM repeat"/>
    <property type="match status" value="1"/>
</dbReference>
<dbReference type="InterPro" id="IPR040155">
    <property type="entry name" value="CEBPZ/Mak21-like"/>
</dbReference>
<gene>
    <name evidence="4" type="ORF">AB1Y20_020417</name>
</gene>
<reference evidence="4 5" key="1">
    <citation type="journal article" date="2024" name="Science">
        <title>Giant polyketide synthase enzymes in the biosynthesis of giant marine polyether toxins.</title>
        <authorList>
            <person name="Fallon T.R."/>
            <person name="Shende V.V."/>
            <person name="Wierzbicki I.H."/>
            <person name="Pendleton A.L."/>
            <person name="Watervoot N.F."/>
            <person name="Auber R.P."/>
            <person name="Gonzalez D.J."/>
            <person name="Wisecaver J.H."/>
            <person name="Moore B.S."/>
        </authorList>
    </citation>
    <scope>NUCLEOTIDE SEQUENCE [LARGE SCALE GENOMIC DNA]</scope>
    <source>
        <strain evidence="4 5">12B1</strain>
    </source>
</reference>
<evidence type="ECO:0000256" key="1">
    <source>
        <dbReference type="ARBA" id="ARBA00007797"/>
    </source>
</evidence>
<sequence>MDAASLRGELGKLIAGFSHDDAQLDPFSAPNEWEDEQRARRAAKPAKPADGKISSSRRAQQAAAKASRPPAASAEGAPIAVAAEKTRPQPKLEEKSYGKCKLPVCADWWEELAPAPADGAAADEAELRERAELLYEKEIKAHTAAQEKKHGADHRMMKKLLSAGTVKDKIAALTVQVQESSFHSLPFVRQLIAMAERPAKEIKIGAVEALCELFLTRLLPPRALVPLHKARLPADVAETPLLQAYFEDELKRAYAALADVVMAGVSDNLIHFKQLFVGKLYAMLSSKPELERKLLPALINKLGDTEKKVASRVTHLLNQLMLAHPLMKPVVLAEVQRFVLRPNVSHRAQYYASVLMNQMILTRREPELANTLLLIYLAMFAARTSKDQAAHLAPLDTRMLSCLLSGMHRAVPFCSAPGEVLLSQLSSLYRCAHSINFSTGVQALMVLSHVTSLEASTADRFYRALYESLLHPELPTSAKQALFLNVLYKAMKADTNLPRSMALAKRLLQACVLAPPSFICAALLLLAEVMKAVPALRALVAPKAAAATPLPRDESGEAAAPAPANSHAPPGGYDWQKRDPAHARADESRLWEVAVFTRHFHPSVRQFATALSTGAPITYGGDPLKDFQLMAFLDKFVFKNPKQNARSGGGSIMQPAPAARATAALTQRAMVAQLTAVPVEKVAAHEHFFHTYFTRRREVEEKRHKKMGTPTKVKKSELVEGVVENSDDEMDEYAQQLAKSIMKDEEDDLDDDEDSEDDQEDEDDEDEDEEGDDDEVGEEADGDSELGEEPVKPKRRKRVKGPTYADASEFAHILEEAADEYEGVNPRLAEWEQGKRSKRRK</sequence>
<feature type="region of interest" description="Disordered" evidence="2">
    <location>
        <begin position="699"/>
        <end position="729"/>
    </location>
</feature>
<dbReference type="PANTHER" id="PTHR12048">
    <property type="entry name" value="CCAAT-BINDING FACTOR-RELATED"/>
    <property type="match status" value="1"/>
</dbReference>
<dbReference type="GO" id="GO:0005634">
    <property type="term" value="C:nucleus"/>
    <property type="evidence" value="ECO:0007669"/>
    <property type="project" value="TreeGrafter"/>
</dbReference>